<keyword evidence="5" id="KW-1185">Reference proteome</keyword>
<keyword evidence="2 4" id="KW-0378">Hydrolase</keyword>
<reference evidence="5" key="1">
    <citation type="submission" date="2023-07" db="EMBL/GenBank/DDBJ databases">
        <title>Duganella aceri sp. nov., isolated from tree sap.</title>
        <authorList>
            <person name="Kim I.S."/>
        </authorList>
    </citation>
    <scope>NUCLEOTIDE SEQUENCE [LARGE SCALE GENOMIC DNA]</scope>
    <source>
        <strain evidence="5">SAP-35</strain>
    </source>
</reference>
<dbReference type="SUPFAM" id="SSF53474">
    <property type="entry name" value="alpha/beta-Hydrolases"/>
    <property type="match status" value="1"/>
</dbReference>
<dbReference type="GO" id="GO:0016787">
    <property type="term" value="F:hydrolase activity"/>
    <property type="evidence" value="ECO:0007669"/>
    <property type="project" value="UniProtKB-KW"/>
</dbReference>
<evidence type="ECO:0000256" key="1">
    <source>
        <dbReference type="ARBA" id="ARBA00010515"/>
    </source>
</evidence>
<name>A0ABX0FKI8_9BURK</name>
<protein>
    <submittedName>
        <fullName evidence="4">Alpha/beta hydrolase</fullName>
    </submittedName>
</protein>
<dbReference type="EMBL" id="JAADJT010000005">
    <property type="protein sequence ID" value="NGZ85092.1"/>
    <property type="molecule type" value="Genomic_DNA"/>
</dbReference>
<dbReference type="InterPro" id="IPR013094">
    <property type="entry name" value="AB_hydrolase_3"/>
</dbReference>
<dbReference type="Gene3D" id="3.40.50.1820">
    <property type="entry name" value="alpha/beta hydrolase"/>
    <property type="match status" value="1"/>
</dbReference>
<dbReference type="PANTHER" id="PTHR48081:SF8">
    <property type="entry name" value="ALPHA_BETA HYDROLASE FOLD-3 DOMAIN-CONTAINING PROTEIN-RELATED"/>
    <property type="match status" value="1"/>
</dbReference>
<proteinExistence type="inferred from homology"/>
<evidence type="ECO:0000313" key="5">
    <source>
        <dbReference type="Proteomes" id="UP000666369"/>
    </source>
</evidence>
<dbReference type="Proteomes" id="UP000666369">
    <property type="component" value="Unassembled WGS sequence"/>
</dbReference>
<gene>
    <name evidence="4" type="ORF">GW587_12620</name>
</gene>
<evidence type="ECO:0000256" key="2">
    <source>
        <dbReference type="ARBA" id="ARBA00022801"/>
    </source>
</evidence>
<organism evidence="4 5">
    <name type="scientific">Duganella aceris</name>
    <dbReference type="NCBI Taxonomy" id="2703883"/>
    <lineage>
        <taxon>Bacteria</taxon>
        <taxon>Pseudomonadati</taxon>
        <taxon>Pseudomonadota</taxon>
        <taxon>Betaproteobacteria</taxon>
        <taxon>Burkholderiales</taxon>
        <taxon>Oxalobacteraceae</taxon>
        <taxon>Telluria group</taxon>
        <taxon>Duganella</taxon>
    </lineage>
</organism>
<dbReference type="InterPro" id="IPR050300">
    <property type="entry name" value="GDXG_lipolytic_enzyme"/>
</dbReference>
<comment type="caution">
    <text evidence="4">The sequence shown here is derived from an EMBL/GenBank/DDBJ whole genome shotgun (WGS) entry which is preliminary data.</text>
</comment>
<sequence>MPAKPDVVLHIEDVSIAGYAQPIMLRTYRCLGARMLPIVLYFHGGGFCAGSLCAADLAARAIATDTGAWVITVAYSLAPLFPFPAALEDGYLALLWAFANARGHGADKRRIGVAGHDAGGNVATGLASMARDRRLVTISAQALLAPLLDPGMTRFFFGGVQGTSDNDQRDLSKYARAYRAYLPNPLQRWHPYVAPLESHRLAGLPAAFIVTAELDPLRREAEEYAVALIAAGVPTEVVRHRTTTHDAMQSNPAVLADVAAFFTRRLARARPLRPAPQTGLSQY</sequence>
<feature type="domain" description="Alpha/beta hydrolase fold-3" evidence="3">
    <location>
        <begin position="39"/>
        <end position="248"/>
    </location>
</feature>
<evidence type="ECO:0000259" key="3">
    <source>
        <dbReference type="Pfam" id="PF07859"/>
    </source>
</evidence>
<dbReference type="PANTHER" id="PTHR48081">
    <property type="entry name" value="AB HYDROLASE SUPERFAMILY PROTEIN C4A8.06C"/>
    <property type="match status" value="1"/>
</dbReference>
<evidence type="ECO:0000313" key="4">
    <source>
        <dbReference type="EMBL" id="NGZ85092.1"/>
    </source>
</evidence>
<dbReference type="InterPro" id="IPR002168">
    <property type="entry name" value="Lipase_GDXG_HIS_AS"/>
</dbReference>
<comment type="similarity">
    <text evidence="1">Belongs to the 'GDXG' lipolytic enzyme family.</text>
</comment>
<dbReference type="Pfam" id="PF07859">
    <property type="entry name" value="Abhydrolase_3"/>
    <property type="match status" value="1"/>
</dbReference>
<dbReference type="RefSeq" id="WP_166103178.1">
    <property type="nucleotide sequence ID" value="NZ_JAADJT010000005.1"/>
</dbReference>
<accession>A0ABX0FKI8</accession>
<dbReference type="InterPro" id="IPR029058">
    <property type="entry name" value="AB_hydrolase_fold"/>
</dbReference>
<dbReference type="PROSITE" id="PS01173">
    <property type="entry name" value="LIPASE_GDXG_HIS"/>
    <property type="match status" value="1"/>
</dbReference>